<dbReference type="SMART" id="SM00233">
    <property type="entry name" value="PH"/>
    <property type="match status" value="1"/>
</dbReference>
<accession>A0A443SLN9</accession>
<dbReference type="Gene3D" id="2.30.29.30">
    <property type="entry name" value="Pleckstrin-homology domain (PH domain)/Phosphotyrosine-binding domain (PTB)"/>
    <property type="match status" value="1"/>
</dbReference>
<dbReference type="PANTHER" id="PTHR12752">
    <property type="entry name" value="PHOSPHOINOSITOL 3-PHOSPHATE-BINDING PROTEIN"/>
    <property type="match status" value="1"/>
</dbReference>
<feature type="compositionally biased region" description="Basic and acidic residues" evidence="1">
    <location>
        <begin position="696"/>
        <end position="705"/>
    </location>
</feature>
<feature type="compositionally biased region" description="Low complexity" evidence="1">
    <location>
        <begin position="1672"/>
        <end position="1682"/>
    </location>
</feature>
<feature type="compositionally biased region" description="Low complexity" evidence="1">
    <location>
        <begin position="141"/>
        <end position="157"/>
    </location>
</feature>
<dbReference type="SUPFAM" id="SSF50729">
    <property type="entry name" value="PH domain-like"/>
    <property type="match status" value="1"/>
</dbReference>
<dbReference type="InterPro" id="IPR011993">
    <property type="entry name" value="PH-like_dom_sf"/>
</dbReference>
<name>A0A443SLN9_9ACAR</name>
<dbReference type="PROSITE" id="PS50003">
    <property type="entry name" value="PH_DOMAIN"/>
    <property type="match status" value="1"/>
</dbReference>
<organism evidence="3 4">
    <name type="scientific">Leptotrombidium deliense</name>
    <dbReference type="NCBI Taxonomy" id="299467"/>
    <lineage>
        <taxon>Eukaryota</taxon>
        <taxon>Metazoa</taxon>
        <taxon>Ecdysozoa</taxon>
        <taxon>Arthropoda</taxon>
        <taxon>Chelicerata</taxon>
        <taxon>Arachnida</taxon>
        <taxon>Acari</taxon>
        <taxon>Acariformes</taxon>
        <taxon>Trombidiformes</taxon>
        <taxon>Prostigmata</taxon>
        <taxon>Anystina</taxon>
        <taxon>Parasitengona</taxon>
        <taxon>Trombiculoidea</taxon>
        <taxon>Trombiculidae</taxon>
        <taxon>Leptotrombidium</taxon>
    </lineage>
</organism>
<proteinExistence type="predicted"/>
<dbReference type="Proteomes" id="UP000288716">
    <property type="component" value="Unassembled WGS sequence"/>
</dbReference>
<dbReference type="VEuPathDB" id="VectorBase:LDEU003600"/>
<protein>
    <recommendedName>
        <fullName evidence="2">PH domain-containing protein</fullName>
    </recommendedName>
</protein>
<comment type="caution">
    <text evidence="3">The sequence shown here is derived from an EMBL/GenBank/DDBJ whole genome shotgun (WGS) entry which is preliminary data.</text>
</comment>
<feature type="compositionally biased region" description="Basic and acidic residues" evidence="1">
    <location>
        <begin position="388"/>
        <end position="401"/>
    </location>
</feature>
<feature type="domain" description="PH" evidence="2">
    <location>
        <begin position="33"/>
        <end position="133"/>
    </location>
</feature>
<dbReference type="Pfam" id="PF25541">
    <property type="entry name" value="TBCA_PH"/>
    <property type="match status" value="1"/>
</dbReference>
<evidence type="ECO:0000256" key="1">
    <source>
        <dbReference type="SAM" id="MobiDB-lite"/>
    </source>
</evidence>
<dbReference type="STRING" id="299467.A0A443SLN9"/>
<dbReference type="Pfam" id="PF00169">
    <property type="entry name" value="PH"/>
    <property type="match status" value="1"/>
</dbReference>
<feature type="region of interest" description="Disordered" evidence="1">
    <location>
        <begin position="321"/>
        <end position="348"/>
    </location>
</feature>
<dbReference type="CDD" id="cd13248">
    <property type="entry name" value="PH_PEPP1_2_3"/>
    <property type="match status" value="1"/>
</dbReference>
<feature type="region of interest" description="Disordered" evidence="1">
    <location>
        <begin position="141"/>
        <end position="208"/>
    </location>
</feature>
<feature type="region of interest" description="Disordered" evidence="1">
    <location>
        <begin position="504"/>
        <end position="554"/>
    </location>
</feature>
<evidence type="ECO:0000313" key="3">
    <source>
        <dbReference type="EMBL" id="RWS28440.1"/>
    </source>
</evidence>
<evidence type="ECO:0000313" key="4">
    <source>
        <dbReference type="Proteomes" id="UP000288716"/>
    </source>
</evidence>
<feature type="region of interest" description="Disordered" evidence="1">
    <location>
        <begin position="1398"/>
        <end position="1442"/>
    </location>
</feature>
<dbReference type="PANTHER" id="PTHR12752:SF9">
    <property type="entry name" value="KRAMER, ISOFORM I"/>
    <property type="match status" value="1"/>
</dbReference>
<feature type="compositionally biased region" description="Low complexity" evidence="1">
    <location>
        <begin position="531"/>
        <end position="543"/>
    </location>
</feature>
<feature type="region of interest" description="Disordered" evidence="1">
    <location>
        <begin position="676"/>
        <end position="706"/>
    </location>
</feature>
<feature type="region of interest" description="Disordered" evidence="1">
    <location>
        <begin position="608"/>
        <end position="629"/>
    </location>
</feature>
<reference evidence="3 4" key="1">
    <citation type="journal article" date="2018" name="Gigascience">
        <title>Genomes of trombidid mites reveal novel predicted allergens and laterally-transferred genes associated with secondary metabolism.</title>
        <authorList>
            <person name="Dong X."/>
            <person name="Chaisiri K."/>
            <person name="Xia D."/>
            <person name="Armstrong S.D."/>
            <person name="Fang Y."/>
            <person name="Donnelly M.J."/>
            <person name="Kadowaki T."/>
            <person name="McGarry J.W."/>
            <person name="Darby A.C."/>
            <person name="Makepeace B.L."/>
        </authorList>
    </citation>
    <scope>NUCLEOTIDE SEQUENCE [LARGE SCALE GENOMIC DNA]</scope>
    <source>
        <strain evidence="3">UoL-UT</strain>
    </source>
</reference>
<dbReference type="InterPro" id="IPR040392">
    <property type="entry name" value="PKHA4-7_PH"/>
</dbReference>
<dbReference type="InterPro" id="IPR057971">
    <property type="entry name" value="PKHA4-7_TBCA"/>
</dbReference>
<dbReference type="InterPro" id="IPR001849">
    <property type="entry name" value="PH_domain"/>
</dbReference>
<feature type="compositionally biased region" description="Low complexity" evidence="1">
    <location>
        <begin position="331"/>
        <end position="344"/>
    </location>
</feature>
<gene>
    <name evidence="3" type="ORF">B4U80_03444</name>
</gene>
<dbReference type="OrthoDB" id="43122at2759"/>
<sequence>MDGIRVQFTRRKSAGGNGASFRSPSVRRSDQLSVTLRGWLHRLEGAALKQWKRRWFVLGEYCLFHYKDSDEEKLLGSILLPSYRVSPCIQSEDGITRKYAFKLEHQNMKTYYLASDSKESTAQWMNALSLASIMQVNGNKPPVVQHLSQSPSSSYPPRNRPDGHDVDSSQQRTNDDTEETEEDSGFVSYKPRRGVTPNSTNNYLGSGDKYPGSYNSGALPTISYPSSQYRVSNQLLPHQKRSHYVNAPPKPRRQQIGDTIYDYSDNFHNKGYPIPPGAQYHQTYVGGGGPAPDLIVHNNGNGNYLPPPSYFGYFAQNRNHINNHHTDETNTTSPLSSPSSPTSSNAHYSVLPMSRLNSNHKEPVQSYISPPPQFRLPVRPHSADFLERDHEEQTTAERENEQNIYERSQQRQQHYQSQYGVIQPKQAFHMEQSQQQLQHHQQSSQQQSQQVHQQQQPLTVTQRVPMRSKSSLERYDPYYYNKYYDEYDTPQQLQQNIASTAKTISSMTSPPHRPWSDYLQQQSQRELSDRSATTPVSSTPSAAIGRHKPQPPTSLLVPEIPIKSQQNQQQREESLQRLLEWKQRMLQSPLTKRNVNSKNHSRNVAVNSFQQTTDANNEIPARPPLPKEYKSKVSMLYKSEKDNNEEKRSEPLIVRERSKSFGSLGPGNDVCYSSDDEGNVEFNGSMPEPMARKRKSNDSDDRKSPEYMNIIYVEDPSVERSGGDGQEELKQNDLKCDDYYTKLQNNSPVKVDEANEADFLKETHRAAENLSRGHLRISFRSALSSNSQKAEDKRNFVVKSPPIPPPKPSKDECLGNVEVLQLKEKHYQHLQTENDEDDVIRKLVKFYNSQRARPAPNFVKDRIKSIENDQISSKAIYRPKVSLGISSGVASDSELLEKRCNFEDDTITTKSAPVINGTSVLADLRKAAEMRKEQLYSEKLKENCECESDVETITGDDESKTIEVTKEVIEHCDEEDHGYLTMDSKLSGNGDDVYVPMSSFVNNDKSANFDDENDAGADADDEMSRDFDSIQYQNELLKCGSLYQVPKSDLNYERSLQMAAMQQMQTQTMPKWNNHDVTCDEFSLSTPVCCFGSEPPLAAKPTSHCSSFLSQSWIKDLLDPNPAYESFDALRINEMQNVILQNIVDSDQSDRNSAKSQSNAPYYYSDLLTESEHKALTEKIAAFHNNSPPPSLLSRCSALNNIRYLGTTSLQKLDVGKKVNKIKEDDEFSACTTPVKRCFTPLTTMKANDRHGTSSPFNEKLLRRRSRSLNELTDDNDPVYENVDFFMVGKEVISDPKHILAMNAAADGEIPLDCADIPFLDTISTQCLHSDNLPLQSVIYEVGRDIHRRCRSTIPVYSDSDSSVIELGGDLVSFFSSYYSRNAETIEHFYNLGSQSGTYSGHKVRRRRMSRNSRSKDDLNNVSDSETTAKPPPPPPLPLGYNDYGYPYYNLNDSSMQSLKQQQKLSRSVGTGLHYQEPESLRSRLCVSAGDLVGKSHEELVLLLIQMRRTQSHLASTCDQLRLQMESEEKLIEIEPQRRDEHKARFRDLREKLVDAEREYNLRFPVINMIDKMVKLNYGTNTGSVQDLLDNKDENEFSRNRAKAASTSFLDKLPPVVSEKETVSTIPANDEEIESNDYNRNLMDSYEKNDNINKTLEGVQSSLANFNADNASHTSSTSSSSSDIEKMKKQQNVLESELGRVRGLLAQSAKRLEERAAENARMEQDMIMAKSKLNQVLCSPSSSSSTSFNVESHNSSVIEAELESIDKAIEDLNSKRKELLESFRKNKVTGETSLLVRASPTGLAGSAPLPEKKKRPATSYMETDVDSLESRDLSQYSYLRYLLASEGDAESAPLYENLDTSDASRFFQTYDETGKSIPDFMCDENMRQLYALQNNLNGDLKSGCVTES</sequence>
<feature type="region of interest" description="Disordered" evidence="1">
    <location>
        <begin position="1666"/>
        <end position="1690"/>
    </location>
</feature>
<dbReference type="EMBL" id="NCKV01001381">
    <property type="protein sequence ID" value="RWS28440.1"/>
    <property type="molecule type" value="Genomic_DNA"/>
</dbReference>
<feature type="compositionally biased region" description="Basic residues" evidence="1">
    <location>
        <begin position="1402"/>
        <end position="1413"/>
    </location>
</feature>
<feature type="region of interest" description="Disordered" evidence="1">
    <location>
        <begin position="430"/>
        <end position="472"/>
    </location>
</feature>
<evidence type="ECO:0000259" key="2">
    <source>
        <dbReference type="PROSITE" id="PS50003"/>
    </source>
</evidence>
<feature type="compositionally biased region" description="Low complexity" evidence="1">
    <location>
        <begin position="432"/>
        <end position="456"/>
    </location>
</feature>
<feature type="region of interest" description="Disordered" evidence="1">
    <location>
        <begin position="388"/>
        <end position="416"/>
    </location>
</feature>
<keyword evidence="4" id="KW-1185">Reference proteome</keyword>